<dbReference type="AlphaFoldDB" id="A0A7J9B3F9"/>
<gene>
    <name evidence="2" type="ORF">Golax_025608</name>
</gene>
<keyword evidence="3" id="KW-1185">Reference proteome</keyword>
<dbReference type="GO" id="GO:0003676">
    <property type="term" value="F:nucleic acid binding"/>
    <property type="evidence" value="ECO:0007669"/>
    <property type="project" value="InterPro"/>
</dbReference>
<feature type="domain" description="RNase H type-1" evidence="1">
    <location>
        <begin position="28"/>
        <end position="123"/>
    </location>
</feature>
<proteinExistence type="predicted"/>
<evidence type="ECO:0000259" key="1">
    <source>
        <dbReference type="Pfam" id="PF13456"/>
    </source>
</evidence>
<sequence>MFLGRQLKWSKNNIPNRGYDIHTNDTWVLLCIDGVVARDTGNAAVGEWGILDGLLLLLDKGYERAIILIDNLEVIQALSDLGLENPCITVLKRTQCMMRAEGQWKIRYMSKEHNLATDRLAKLSLVWKSSLQVFEETPKEILELL</sequence>
<organism evidence="2 3">
    <name type="scientific">Gossypium laxum</name>
    <dbReference type="NCBI Taxonomy" id="34288"/>
    <lineage>
        <taxon>Eukaryota</taxon>
        <taxon>Viridiplantae</taxon>
        <taxon>Streptophyta</taxon>
        <taxon>Embryophyta</taxon>
        <taxon>Tracheophyta</taxon>
        <taxon>Spermatophyta</taxon>
        <taxon>Magnoliopsida</taxon>
        <taxon>eudicotyledons</taxon>
        <taxon>Gunneridae</taxon>
        <taxon>Pentapetalae</taxon>
        <taxon>rosids</taxon>
        <taxon>malvids</taxon>
        <taxon>Malvales</taxon>
        <taxon>Malvaceae</taxon>
        <taxon>Malvoideae</taxon>
        <taxon>Gossypium</taxon>
    </lineage>
</organism>
<name>A0A7J9B3F9_9ROSI</name>
<evidence type="ECO:0000313" key="3">
    <source>
        <dbReference type="Proteomes" id="UP000593574"/>
    </source>
</evidence>
<accession>A0A7J9B3F9</accession>
<dbReference type="InterPro" id="IPR002156">
    <property type="entry name" value="RNaseH_domain"/>
</dbReference>
<dbReference type="Pfam" id="PF13456">
    <property type="entry name" value="RVT_3"/>
    <property type="match status" value="1"/>
</dbReference>
<dbReference type="EMBL" id="JABEZV010447824">
    <property type="protein sequence ID" value="MBA0730871.1"/>
    <property type="molecule type" value="Genomic_DNA"/>
</dbReference>
<evidence type="ECO:0000313" key="2">
    <source>
        <dbReference type="EMBL" id="MBA0730871.1"/>
    </source>
</evidence>
<protein>
    <recommendedName>
        <fullName evidence="1">RNase H type-1 domain-containing protein</fullName>
    </recommendedName>
</protein>
<dbReference type="Proteomes" id="UP000593574">
    <property type="component" value="Unassembled WGS sequence"/>
</dbReference>
<dbReference type="GO" id="GO:0004523">
    <property type="term" value="F:RNA-DNA hybrid ribonuclease activity"/>
    <property type="evidence" value="ECO:0007669"/>
    <property type="project" value="InterPro"/>
</dbReference>
<comment type="caution">
    <text evidence="2">The sequence shown here is derived from an EMBL/GenBank/DDBJ whole genome shotgun (WGS) entry which is preliminary data.</text>
</comment>
<reference evidence="2 3" key="1">
    <citation type="journal article" date="2019" name="Genome Biol. Evol.">
        <title>Insights into the evolution of the New World diploid cottons (Gossypium, subgenus Houzingenia) based on genome sequencing.</title>
        <authorList>
            <person name="Grover C.E."/>
            <person name="Arick M.A. 2nd"/>
            <person name="Thrash A."/>
            <person name="Conover J.L."/>
            <person name="Sanders W.S."/>
            <person name="Peterson D.G."/>
            <person name="Frelichowski J.E."/>
            <person name="Scheffler J.A."/>
            <person name="Scheffler B.E."/>
            <person name="Wendel J.F."/>
        </authorList>
    </citation>
    <scope>NUCLEOTIDE SEQUENCE [LARGE SCALE GENOMIC DNA]</scope>
    <source>
        <strain evidence="2">4</strain>
        <tissue evidence="2">Leaf</tissue>
    </source>
</reference>